<organism evidence="1 2">
    <name type="scientific">Mytilus edulis</name>
    <name type="common">Blue mussel</name>
    <dbReference type="NCBI Taxonomy" id="6550"/>
    <lineage>
        <taxon>Eukaryota</taxon>
        <taxon>Metazoa</taxon>
        <taxon>Spiralia</taxon>
        <taxon>Lophotrochozoa</taxon>
        <taxon>Mollusca</taxon>
        <taxon>Bivalvia</taxon>
        <taxon>Autobranchia</taxon>
        <taxon>Pteriomorphia</taxon>
        <taxon>Mytilida</taxon>
        <taxon>Mytiloidea</taxon>
        <taxon>Mytilidae</taxon>
        <taxon>Mytilinae</taxon>
        <taxon>Mytilus</taxon>
    </lineage>
</organism>
<protein>
    <submittedName>
        <fullName evidence="1">Uncharacterized protein</fullName>
    </submittedName>
</protein>
<keyword evidence="2" id="KW-1185">Reference proteome</keyword>
<accession>A0A8S3UZK5</accession>
<dbReference type="OrthoDB" id="6192344at2759"/>
<evidence type="ECO:0000313" key="1">
    <source>
        <dbReference type="EMBL" id="CAG2250944.1"/>
    </source>
</evidence>
<dbReference type="AlphaFoldDB" id="A0A8S3UZK5"/>
<sequence>MAQAQVDLSKEVYGCDFDHLHTDLFKKQIECLIDETTKVVVKKRGKHTRIQLVVKGKKILITKENWTKLCYLKDSIFISSFIYRRTLIVQWWQLKLVWKKDFFQLYYCFSLLNYWMKWCNNYQRSFVRDAKWKYGSQHRHECLMDSELDKLEKHFDQAFCEFKYSHILGKYRENVRTLTLKIVSF</sequence>
<dbReference type="Proteomes" id="UP000683360">
    <property type="component" value="Unassembled WGS sequence"/>
</dbReference>
<proteinExistence type="predicted"/>
<dbReference type="EMBL" id="CAJPWZ010003070">
    <property type="protein sequence ID" value="CAG2250944.1"/>
    <property type="molecule type" value="Genomic_DNA"/>
</dbReference>
<name>A0A8S3UZK5_MYTED</name>
<gene>
    <name evidence="1" type="ORF">MEDL_62616</name>
</gene>
<comment type="caution">
    <text evidence="1">The sequence shown here is derived from an EMBL/GenBank/DDBJ whole genome shotgun (WGS) entry which is preliminary data.</text>
</comment>
<evidence type="ECO:0000313" key="2">
    <source>
        <dbReference type="Proteomes" id="UP000683360"/>
    </source>
</evidence>
<reference evidence="1" key="1">
    <citation type="submission" date="2021-03" db="EMBL/GenBank/DDBJ databases">
        <authorList>
            <person name="Bekaert M."/>
        </authorList>
    </citation>
    <scope>NUCLEOTIDE SEQUENCE</scope>
</reference>